<dbReference type="PROSITE" id="PS50878">
    <property type="entry name" value="RT_POL"/>
    <property type="match status" value="1"/>
</dbReference>
<feature type="domain" description="Reverse transcriptase" evidence="1">
    <location>
        <begin position="65"/>
        <end position="258"/>
    </location>
</feature>
<gene>
    <name evidence="2" type="ORF">SNE40_009305</name>
</gene>
<keyword evidence="3" id="KW-1185">Reference proteome</keyword>
<dbReference type="AlphaFoldDB" id="A0AAN8JTV5"/>
<accession>A0AAN8JTV5</accession>
<sequence>MSVYLNIYPKRSVADELAFGFSRGFRINYTGPRIFKKNKNLICAYKHHTALQEKINKELDLGRIGGPYVELPISNLHISPIGVVPKSDGSWRLITHLSFPESESINDFIDPNVCSVKYTSFDKVIKKICVVGKGAFLAKMDIKSAFRLLPIYPGDFDLLGFQFDNKYYIDKCLPMGCSISCSLFEKFSTFLHWVVEFKSGLDCLEHYLDDFIFIGGNISTCQKLISCFVDLCEEIGVPIAHEKTVGPVTTLTFLGLEIDTVKTAIRIPTNKTQNLISLLQLYSKRKKITLKNMQSLAGSLNFLCKAIRPGRAFIRRFYDAMIGIKKQFHFIRINDGLKQDMLIWLEFLTDFNGQVLFPELIWSSSEVLQLFTDSAGRYDLGCGAYLSGQWTYFQWPLCWKNSAIISDVTFLELVPIFIAISVWGEKLANKKITFNVDNMALVTILNKCTSKSKRIMQLLRPFLLYALKNNIIFRSRHLSSCSNAISDSISRKQWTRFRSLAPAADVNPQPIPDYTLNTIYNVK</sequence>
<evidence type="ECO:0000259" key="1">
    <source>
        <dbReference type="PROSITE" id="PS50878"/>
    </source>
</evidence>
<proteinExistence type="predicted"/>
<evidence type="ECO:0000313" key="3">
    <source>
        <dbReference type="Proteomes" id="UP001347796"/>
    </source>
</evidence>
<protein>
    <recommendedName>
        <fullName evidence="1">Reverse transcriptase domain-containing protein</fullName>
    </recommendedName>
</protein>
<dbReference type="InterPro" id="IPR052055">
    <property type="entry name" value="Hepadnavirus_pol/RT"/>
</dbReference>
<dbReference type="PANTHER" id="PTHR33050">
    <property type="entry name" value="REVERSE TRANSCRIPTASE DOMAIN-CONTAINING PROTEIN"/>
    <property type="match status" value="1"/>
</dbReference>
<name>A0AAN8JTV5_PATCE</name>
<dbReference type="SUPFAM" id="SSF56672">
    <property type="entry name" value="DNA/RNA polymerases"/>
    <property type="match status" value="1"/>
</dbReference>
<dbReference type="EMBL" id="JAZGQO010000007">
    <property type="protein sequence ID" value="KAK6181460.1"/>
    <property type="molecule type" value="Genomic_DNA"/>
</dbReference>
<dbReference type="CDD" id="cd09275">
    <property type="entry name" value="RNase_HI_RT_DIRS1"/>
    <property type="match status" value="1"/>
</dbReference>
<dbReference type="InterPro" id="IPR000477">
    <property type="entry name" value="RT_dom"/>
</dbReference>
<dbReference type="Gene3D" id="3.30.70.270">
    <property type="match status" value="1"/>
</dbReference>
<dbReference type="InterPro" id="IPR043128">
    <property type="entry name" value="Rev_trsase/Diguanyl_cyclase"/>
</dbReference>
<dbReference type="Gene3D" id="3.10.10.10">
    <property type="entry name" value="HIV Type 1 Reverse Transcriptase, subunit A, domain 1"/>
    <property type="match status" value="1"/>
</dbReference>
<organism evidence="2 3">
    <name type="scientific">Patella caerulea</name>
    <name type="common">Rayed Mediterranean limpet</name>
    <dbReference type="NCBI Taxonomy" id="87958"/>
    <lineage>
        <taxon>Eukaryota</taxon>
        <taxon>Metazoa</taxon>
        <taxon>Spiralia</taxon>
        <taxon>Lophotrochozoa</taxon>
        <taxon>Mollusca</taxon>
        <taxon>Gastropoda</taxon>
        <taxon>Patellogastropoda</taxon>
        <taxon>Patelloidea</taxon>
        <taxon>Patellidae</taxon>
        <taxon>Patella</taxon>
    </lineage>
</organism>
<dbReference type="CDD" id="cd03714">
    <property type="entry name" value="RT_DIRS1"/>
    <property type="match status" value="1"/>
</dbReference>
<dbReference type="Proteomes" id="UP001347796">
    <property type="component" value="Unassembled WGS sequence"/>
</dbReference>
<evidence type="ECO:0000313" key="2">
    <source>
        <dbReference type="EMBL" id="KAK6181460.1"/>
    </source>
</evidence>
<reference evidence="2 3" key="1">
    <citation type="submission" date="2024-01" db="EMBL/GenBank/DDBJ databases">
        <title>The genome of the rayed Mediterranean limpet Patella caerulea (Linnaeus, 1758).</title>
        <authorList>
            <person name="Anh-Thu Weber A."/>
            <person name="Halstead-Nussloch G."/>
        </authorList>
    </citation>
    <scope>NUCLEOTIDE SEQUENCE [LARGE SCALE GENOMIC DNA]</scope>
    <source>
        <strain evidence="2">AATW-2023a</strain>
        <tissue evidence="2">Whole specimen</tissue>
    </source>
</reference>
<dbReference type="Pfam" id="PF00078">
    <property type="entry name" value="RVT_1"/>
    <property type="match status" value="1"/>
</dbReference>
<dbReference type="InterPro" id="IPR043502">
    <property type="entry name" value="DNA/RNA_pol_sf"/>
</dbReference>
<dbReference type="PANTHER" id="PTHR33050:SF8">
    <property type="entry name" value="REVERSE TRANSCRIPTASE DOMAIN-CONTAINING PROTEIN"/>
    <property type="match status" value="1"/>
</dbReference>
<comment type="caution">
    <text evidence="2">The sequence shown here is derived from an EMBL/GenBank/DDBJ whole genome shotgun (WGS) entry which is preliminary data.</text>
</comment>